<evidence type="ECO:0000313" key="3">
    <source>
        <dbReference type="EMBL" id="CDO94034.1"/>
    </source>
</evidence>
<feature type="domain" description="Small ribosomal subunit protein mS35 mitochondrial conserved" evidence="2">
    <location>
        <begin position="156"/>
        <end position="283"/>
    </location>
</feature>
<dbReference type="GO" id="GO:0003735">
    <property type="term" value="F:structural constituent of ribosome"/>
    <property type="evidence" value="ECO:0007669"/>
    <property type="project" value="UniProtKB-UniRule"/>
</dbReference>
<comment type="function">
    <text evidence="1">Component of the mitochondrial ribosome (mitoribosome), a dedicated translation machinery responsible for the synthesis of mitochondrial genome-encoded proteins, including at least some of the essential transmembrane subunits of the mitochondrial respiratory chain. The mitoribosomes are attached to the mitochondrial inner membrane and translation products are cotranslationally integrated into the membrane.</text>
</comment>
<reference evidence="3 4" key="1">
    <citation type="submission" date="2014-03" db="EMBL/GenBank/DDBJ databases">
        <title>The genome of Kluyveromyces dobzhanskii.</title>
        <authorList>
            <person name="Nystedt B."/>
            <person name="Astrom S."/>
        </authorList>
    </citation>
    <scope>NUCLEOTIDE SEQUENCE [LARGE SCALE GENOMIC DNA]</scope>
    <source>
        <strain evidence="3 4">CBS 2104</strain>
    </source>
</reference>
<name>A0A0A8L4N7_9SACH</name>
<dbReference type="PANTHER" id="PTHR13490">
    <property type="entry name" value="MITOCHONDRIAL 28S RIBOSOMAL PROTEIN S28"/>
    <property type="match status" value="1"/>
</dbReference>
<dbReference type="GO" id="GO:0032543">
    <property type="term" value="P:mitochondrial translation"/>
    <property type="evidence" value="ECO:0007669"/>
    <property type="project" value="UniProtKB-UniRule"/>
</dbReference>
<evidence type="ECO:0000313" key="4">
    <source>
        <dbReference type="Proteomes" id="UP000031516"/>
    </source>
</evidence>
<keyword evidence="1" id="KW-0689">Ribosomal protein</keyword>
<dbReference type="Pfam" id="PF10213">
    <property type="entry name" value="MRP-S28"/>
    <property type="match status" value="1"/>
</dbReference>
<keyword evidence="1" id="KW-0496">Mitochondrion</keyword>
<comment type="similarity">
    <text evidence="1">Belongs to the mitochondrion-specific ribosomal protein mS35 family.</text>
</comment>
<protein>
    <recommendedName>
        <fullName evidence="1">Small ribosomal subunit protein mS35</fullName>
    </recommendedName>
    <alternativeName>
        <fullName evidence="1">37S ribosomal protein S24, mitochondrial</fullName>
    </alternativeName>
</protein>
<sequence>MIARSSLQRVACFYGKRSNSTVVKERHAISAALYKDPSKWIGLDSKEILSLHNERKARLGSLYAPCEQELNALLPTAEKSGIPAKLFKEYYYKTPEQVEAEMGIARGLDEHVNLDQYQFDDLPSQSQLLVHQHREQRFYNRLAAFELPLLAQYREEYRQPSAKTHPVTYRYTTYLGEEHPNSRKVVLSVKTSDLGLNQKELHKLRLLAKTRYDPTTDILKMSTDRYEESTQNANYLNSTLQKLLKEAKDSTDDFADVPLDTRHIIARQSRKKKRGYQFPEEWKRSQDAPKKNVDLIDLLQRQL</sequence>
<keyword evidence="4" id="KW-1185">Reference proteome</keyword>
<accession>A0A0A8L4N7</accession>
<evidence type="ECO:0000259" key="2">
    <source>
        <dbReference type="Pfam" id="PF10213"/>
    </source>
</evidence>
<gene>
    <name evidence="3" type="ORF">KLDO_g2319</name>
</gene>
<proteinExistence type="inferred from homology"/>
<dbReference type="GO" id="GO:0005763">
    <property type="term" value="C:mitochondrial small ribosomal subunit"/>
    <property type="evidence" value="ECO:0007669"/>
    <property type="project" value="UniProtKB-UniRule"/>
</dbReference>
<dbReference type="Proteomes" id="UP000031516">
    <property type="component" value="Unassembled WGS sequence"/>
</dbReference>
<dbReference type="EMBL" id="CCBQ010000032">
    <property type="protein sequence ID" value="CDO94034.1"/>
    <property type="molecule type" value="Genomic_DNA"/>
</dbReference>
<dbReference type="OrthoDB" id="283424at2759"/>
<dbReference type="InterPro" id="IPR017081">
    <property type="entry name" value="Ribosomal_mS35"/>
</dbReference>
<evidence type="ECO:0000256" key="1">
    <source>
        <dbReference type="PIRNR" id="PIRNR036995"/>
    </source>
</evidence>
<dbReference type="InterPro" id="IPR019349">
    <property type="entry name" value="Ribosomal_mS35_mit"/>
</dbReference>
<dbReference type="PIRSF" id="PIRSF036995">
    <property type="entry name" value="RSM24"/>
    <property type="match status" value="1"/>
</dbReference>
<comment type="caution">
    <text evidence="3">The sequence shown here is derived from an EMBL/GenBank/DDBJ whole genome shotgun (WGS) entry which is preliminary data.</text>
</comment>
<comment type="subcellular location">
    <subcellularLocation>
        <location evidence="1">Mitochondrion</location>
    </subcellularLocation>
</comment>
<dbReference type="AlphaFoldDB" id="A0A0A8L4N7"/>
<dbReference type="InterPro" id="IPR039848">
    <property type="entry name" value="Ribosomal_mS35_mt"/>
</dbReference>
<keyword evidence="1" id="KW-0687">Ribonucleoprotein</keyword>
<dbReference type="PANTHER" id="PTHR13490:SF0">
    <property type="entry name" value="SMALL RIBOSOMAL SUBUNIT PROTEIN MS35"/>
    <property type="match status" value="1"/>
</dbReference>
<organism evidence="3 4">
    <name type="scientific">Kluyveromyces dobzhanskii CBS 2104</name>
    <dbReference type="NCBI Taxonomy" id="1427455"/>
    <lineage>
        <taxon>Eukaryota</taxon>
        <taxon>Fungi</taxon>
        <taxon>Dikarya</taxon>
        <taxon>Ascomycota</taxon>
        <taxon>Saccharomycotina</taxon>
        <taxon>Saccharomycetes</taxon>
        <taxon>Saccharomycetales</taxon>
        <taxon>Saccharomycetaceae</taxon>
        <taxon>Kluyveromyces</taxon>
    </lineage>
</organism>